<proteinExistence type="predicted"/>
<dbReference type="CDD" id="cd07176">
    <property type="entry name" value="terB"/>
    <property type="match status" value="1"/>
</dbReference>
<dbReference type="InterPro" id="IPR007791">
    <property type="entry name" value="DjlA_N"/>
</dbReference>
<protein>
    <submittedName>
        <fullName evidence="5">Probable membrane protein</fullName>
    </submittedName>
</protein>
<name>A0A3G9GDE6_9NEIS</name>
<reference evidence="6" key="1">
    <citation type="journal article" date="2017" name="Biotechnol. Biofuels">
        <title>Evaluation of environmental bacterial communities as a factor affecting the growth of duckweed Lemna minor.</title>
        <authorList>
            <person name="Ishizawa H."/>
            <person name="Kuroda M."/>
            <person name="Morikawa M."/>
            <person name="Ike M."/>
        </authorList>
    </citation>
    <scope>NUCLEOTIDE SEQUENCE [LARGE SCALE GENOMIC DNA]</scope>
    <source>
        <strain evidence="6">H3</strain>
    </source>
</reference>
<keyword evidence="1" id="KW-0472">Membrane</keyword>
<evidence type="ECO:0000259" key="2">
    <source>
        <dbReference type="Pfam" id="PF05099"/>
    </source>
</evidence>
<dbReference type="Pfam" id="PF05099">
    <property type="entry name" value="TerB"/>
    <property type="match status" value="1"/>
</dbReference>
<dbReference type="SUPFAM" id="SSF158682">
    <property type="entry name" value="TerB-like"/>
    <property type="match status" value="1"/>
</dbReference>
<dbReference type="InterPro" id="IPR025266">
    <property type="entry name" value="TerB_N"/>
</dbReference>
<reference evidence="6" key="3">
    <citation type="journal article" date="2017" name="Plant Physiol. Biochem.">
        <title>Differential oxidative and antioxidative response of duckweed Lemna minor toward plant growth promoting/inhibiting bacteria.</title>
        <authorList>
            <person name="Ishizawa H."/>
            <person name="Kuroda M."/>
            <person name="Morikawa M."/>
            <person name="Ike M."/>
        </authorList>
    </citation>
    <scope>NUCLEOTIDE SEQUENCE [LARGE SCALE GENOMIC DNA]</scope>
    <source>
        <strain evidence="6">H3</strain>
    </source>
</reference>
<evidence type="ECO:0000259" key="3">
    <source>
        <dbReference type="Pfam" id="PF13208"/>
    </source>
</evidence>
<dbReference type="Proteomes" id="UP000198290">
    <property type="component" value="Chromosome"/>
</dbReference>
<evidence type="ECO:0000259" key="4">
    <source>
        <dbReference type="Pfam" id="PF15615"/>
    </source>
</evidence>
<keyword evidence="6" id="KW-1185">Reference proteome</keyword>
<dbReference type="Pfam" id="PF13208">
    <property type="entry name" value="TerB_N"/>
    <property type="match status" value="1"/>
</dbReference>
<dbReference type="Gene3D" id="1.10.3680.10">
    <property type="entry name" value="TerB-like"/>
    <property type="match status" value="1"/>
</dbReference>
<keyword evidence="1" id="KW-1133">Transmembrane helix</keyword>
<dbReference type="AlphaFoldDB" id="A0A3G9GDE6"/>
<feature type="domain" description="TerB N-terminal" evidence="3">
    <location>
        <begin position="162"/>
        <end position="365"/>
    </location>
</feature>
<sequence length="836" mass="90466">MARGRKASNIFAGGKRAKKSDSVLVGVLVIVGLMYKAISMVPTWVWYVLAVLLAFVIVRYLSQAAAKSSKARQVPASRIVSSPIPPKANQTLTPALVAEPVDHSIPSTASRQTSSAAIDATSVSIFADDNLVSIRPDTPHSGTKEHRLPPPPKELAGIRWIPAGESIDVEGLQIAGGMLYVGIPPRNTSNPAWIDLTKKVAATGDYHERQLDYWPNYSEATPIARRAYLNWLASGRNDPDADIGFVFLYFYGLEYRALVDAQEDAAAKAEIPEIVNELKRLLAIYGNASGSFRSYAGGLYELLSLSELPNQLYLVAVPDLPQSYEVPLYIRLALGSAAVDGAPVPAALARAWVQHSPLVRLRTPAIRCSSQFDQLFDLHYEEAFGEGMVLPRNKTKLKCVYRPASMGLRQKDVTATFGDIPDVTVLTKPIKLLGELTERVTQELDAYSRYLAKSPDAGNALEGLLLLPPALWPETLVSTLGELKGKMGDGTLILSFQELLSCLDARTTLTKDKAITMAKALESFCIGIEPDILSGARLPKPDDKLVLFAIQPGEETSRSTQGYQVAALTLQVASIVAAADGDFSASEMSSLLHHIESWTHLSPSHISRLKANLRLLVMTPASLPALKKKLEPLDASTKETLGAFMATVAQTDGIVTPEEIKALEKIYKALGIDPKKVFSDVHAATAGSSPTTTAVEAIEKSGFTLDPARIAALQSDTAKVSALLASIFNEDTQGEVGQISSDVPPLDTDEELEPEISSQKNLMGLDELHTAFARLLISRPQWTRGELQDVAADMDLMLDGALERINEAAYDSHDIPFTEGDDPIEVNAEVLEKIDA</sequence>
<gene>
    <name evidence="5" type="ORF">DLM_1199</name>
</gene>
<dbReference type="InterPro" id="IPR028932">
    <property type="entry name" value="TerB-C"/>
</dbReference>
<dbReference type="Pfam" id="PF15615">
    <property type="entry name" value="TerB_C"/>
    <property type="match status" value="1"/>
</dbReference>
<feature type="transmembrane region" description="Helical" evidence="1">
    <location>
        <begin position="21"/>
        <end position="38"/>
    </location>
</feature>
<dbReference type="EMBL" id="AP018823">
    <property type="protein sequence ID" value="BBF84823.1"/>
    <property type="molecule type" value="Genomic_DNA"/>
</dbReference>
<keyword evidence="1" id="KW-0812">Transmembrane</keyword>
<evidence type="ECO:0000313" key="5">
    <source>
        <dbReference type="EMBL" id="BBF84823.1"/>
    </source>
</evidence>
<dbReference type="OrthoDB" id="227636at2"/>
<feature type="domain" description="Co-chaperone DjlA N-terminal" evidence="2">
    <location>
        <begin position="573"/>
        <end position="676"/>
    </location>
</feature>
<accession>A0A3G9GDE6</accession>
<evidence type="ECO:0000313" key="6">
    <source>
        <dbReference type="Proteomes" id="UP000198290"/>
    </source>
</evidence>
<reference evidence="5 6" key="2">
    <citation type="journal article" date="2017" name="Genome Announc.">
        <title>Draft genome sequence of Aquitalea magnusonii strain H3, a plant growth-promoting bacterium of duckweed Lemna minor.</title>
        <authorList>
            <person name="Ishizawa H."/>
            <person name="Kuroda M."/>
            <person name="Ike M."/>
        </authorList>
    </citation>
    <scope>NUCLEOTIDE SEQUENCE [LARGE SCALE GENOMIC DNA]</scope>
    <source>
        <strain evidence="5 6">H3</strain>
    </source>
</reference>
<organism evidence="5 6">
    <name type="scientific">Aquitalea magnusonii</name>
    <dbReference type="NCBI Taxonomy" id="332411"/>
    <lineage>
        <taxon>Bacteria</taxon>
        <taxon>Pseudomonadati</taxon>
        <taxon>Pseudomonadota</taxon>
        <taxon>Betaproteobacteria</taxon>
        <taxon>Neisseriales</taxon>
        <taxon>Chromobacteriaceae</taxon>
        <taxon>Aquitalea</taxon>
    </lineage>
</organism>
<feature type="domain" description="TerB-C" evidence="4">
    <location>
        <begin position="697"/>
        <end position="834"/>
    </location>
</feature>
<dbReference type="InterPro" id="IPR029024">
    <property type="entry name" value="TerB-like"/>
</dbReference>
<dbReference type="KEGG" id="amah:DLM_1199"/>
<evidence type="ECO:0000256" key="1">
    <source>
        <dbReference type="SAM" id="Phobius"/>
    </source>
</evidence>